<evidence type="ECO:0000313" key="7">
    <source>
        <dbReference type="Proteomes" id="UP001214250"/>
    </source>
</evidence>
<evidence type="ECO:0000256" key="4">
    <source>
        <dbReference type="ARBA" id="ARBA00023136"/>
    </source>
</evidence>
<evidence type="ECO:0000256" key="3">
    <source>
        <dbReference type="ARBA" id="ARBA00022989"/>
    </source>
</evidence>
<accession>A0ABY7VUP6</accession>
<evidence type="ECO:0000256" key="1">
    <source>
        <dbReference type="ARBA" id="ARBA00004141"/>
    </source>
</evidence>
<dbReference type="InterPro" id="IPR001898">
    <property type="entry name" value="SLC13A/DASS"/>
</dbReference>
<gene>
    <name evidence="6" type="ORF">PQO03_08550</name>
</gene>
<evidence type="ECO:0000256" key="2">
    <source>
        <dbReference type="ARBA" id="ARBA00022692"/>
    </source>
</evidence>
<dbReference type="Pfam" id="PF00939">
    <property type="entry name" value="Na_sulph_symp"/>
    <property type="match status" value="1"/>
</dbReference>
<proteinExistence type="predicted"/>
<keyword evidence="4 5" id="KW-0472">Membrane</keyword>
<dbReference type="PANTHER" id="PTHR10283">
    <property type="entry name" value="SOLUTE CARRIER FAMILY 13 MEMBER"/>
    <property type="match status" value="1"/>
</dbReference>
<feature type="transmembrane region" description="Helical" evidence="5">
    <location>
        <begin position="6"/>
        <end position="25"/>
    </location>
</feature>
<comment type="subcellular location">
    <subcellularLocation>
        <location evidence="1">Membrane</location>
        <topology evidence="1">Multi-pass membrane protein</topology>
    </subcellularLocation>
</comment>
<evidence type="ECO:0000256" key="5">
    <source>
        <dbReference type="SAM" id="Phobius"/>
    </source>
</evidence>
<dbReference type="EMBL" id="CP117811">
    <property type="protein sequence ID" value="WDE97447.1"/>
    <property type="molecule type" value="Genomic_DNA"/>
</dbReference>
<dbReference type="Proteomes" id="UP001214250">
    <property type="component" value="Chromosome 1"/>
</dbReference>
<protein>
    <submittedName>
        <fullName evidence="6">Anion permease</fullName>
    </submittedName>
</protein>
<reference evidence="6 7" key="1">
    <citation type="submission" date="2023-02" db="EMBL/GenBank/DDBJ databases">
        <title>Genome sequence of Lentisphaera profundi SAORIC-696.</title>
        <authorList>
            <person name="Kim e."/>
            <person name="Cho J.-C."/>
            <person name="Choi A."/>
            <person name="Kang I."/>
        </authorList>
    </citation>
    <scope>NUCLEOTIDE SEQUENCE [LARGE SCALE GENOMIC DNA]</scope>
    <source>
        <strain evidence="6 7">SAORIC-696</strain>
    </source>
</reference>
<evidence type="ECO:0000313" key="6">
    <source>
        <dbReference type="EMBL" id="WDE97447.1"/>
    </source>
</evidence>
<keyword evidence="7" id="KW-1185">Reference proteome</keyword>
<organism evidence="6 7">
    <name type="scientific">Lentisphaera profundi</name>
    <dbReference type="NCBI Taxonomy" id="1658616"/>
    <lineage>
        <taxon>Bacteria</taxon>
        <taxon>Pseudomonadati</taxon>
        <taxon>Lentisphaerota</taxon>
        <taxon>Lentisphaeria</taxon>
        <taxon>Lentisphaerales</taxon>
        <taxon>Lentisphaeraceae</taxon>
        <taxon>Lentisphaera</taxon>
    </lineage>
</organism>
<name>A0ABY7VUP6_9BACT</name>
<keyword evidence="3 5" id="KW-1133">Transmembrane helix</keyword>
<dbReference type="PANTHER" id="PTHR10283:SF82">
    <property type="entry name" value="SOLUTE CARRIER FAMILY 13 MEMBER 2"/>
    <property type="match status" value="1"/>
</dbReference>
<feature type="transmembrane region" description="Helical" evidence="5">
    <location>
        <begin position="37"/>
        <end position="61"/>
    </location>
</feature>
<sequence length="62" mass="6605">MDNPALLMIPATISASCAFMLPVATPPNTIIYSSGKVTIRTMASEGFILNILIALITSTFFI</sequence>
<keyword evidence="2 5" id="KW-0812">Transmembrane</keyword>